<evidence type="ECO:0000313" key="3">
    <source>
        <dbReference type="Proteomes" id="UP000199050"/>
    </source>
</evidence>
<feature type="region of interest" description="Disordered" evidence="1">
    <location>
        <begin position="312"/>
        <end position="332"/>
    </location>
</feature>
<reference evidence="3" key="1">
    <citation type="submission" date="2016-10" db="EMBL/GenBank/DDBJ databases">
        <authorList>
            <person name="Varghese N."/>
            <person name="Submissions S."/>
        </authorList>
    </citation>
    <scope>NUCLEOTIDE SEQUENCE [LARGE SCALE GENOMIC DNA]</scope>
    <source>
        <strain evidence="3">CGMCC 1.11012</strain>
    </source>
</reference>
<organism evidence="2 3">
    <name type="scientific">Paenibacillus typhae</name>
    <dbReference type="NCBI Taxonomy" id="1174501"/>
    <lineage>
        <taxon>Bacteria</taxon>
        <taxon>Bacillati</taxon>
        <taxon>Bacillota</taxon>
        <taxon>Bacilli</taxon>
        <taxon>Bacillales</taxon>
        <taxon>Paenibacillaceae</taxon>
        <taxon>Paenibacillus</taxon>
    </lineage>
</organism>
<dbReference type="RefSeq" id="WP_090716808.1">
    <property type="nucleotide sequence ID" value="NZ_CBCSKY010000075.1"/>
</dbReference>
<proteinExistence type="predicted"/>
<sequence length="372" mass="42690">MLMFDFYTEDFPSHYGLSETWHSLDCSWEDIFRAAISVGRKDWKWVTKHGSLSLNELSFRVNMIQAFLVEDSTNHISRSSAFLELDPSEKTAISYFFGLVGAKLLAEKKFDVPWLMHLDVYTKYASEVDMLKVKKWREDRETRPDLLGLDRRRDWVVIEAKGRSNFVREALEKAKTQTENLKTINGQYPALRFGMTTYFSKNRWRSHLLDPKKITQGAPNLDISPYQFIKDYYAPVYSILNGALNNIDESTRTRKISFNNGDYFITPLASTNLVVGMSTIVYNYITETIKGDDSNFENILLYTQVAKGLGVDPPFKENPSDGKETNDTKIDNGFKLESDKNQSIIKDEFYSVGYDGIIVGFLTGSIMEKEGT</sequence>
<dbReference type="EMBL" id="FNDX01000028">
    <property type="protein sequence ID" value="SDJ96690.1"/>
    <property type="molecule type" value="Genomic_DNA"/>
</dbReference>
<feature type="compositionally biased region" description="Basic and acidic residues" evidence="1">
    <location>
        <begin position="314"/>
        <end position="332"/>
    </location>
</feature>
<dbReference type="Proteomes" id="UP000199050">
    <property type="component" value="Unassembled WGS sequence"/>
</dbReference>
<gene>
    <name evidence="2" type="ORF">SAMN05216192_12816</name>
</gene>
<keyword evidence="3" id="KW-1185">Reference proteome</keyword>
<accession>A0A1G8Y3R3</accession>
<evidence type="ECO:0000256" key="1">
    <source>
        <dbReference type="SAM" id="MobiDB-lite"/>
    </source>
</evidence>
<name>A0A1G8Y3R3_9BACL</name>
<evidence type="ECO:0000313" key="2">
    <source>
        <dbReference type="EMBL" id="SDJ96690.1"/>
    </source>
</evidence>
<dbReference type="AlphaFoldDB" id="A0A1G8Y3R3"/>
<protein>
    <submittedName>
        <fullName evidence="2">Uncharacterized protein</fullName>
    </submittedName>
</protein>
<dbReference type="OrthoDB" id="2969555at2"/>